<evidence type="ECO:0000313" key="2">
    <source>
        <dbReference type="EMBL" id="GEC73850.1"/>
    </source>
</evidence>
<organism evidence="2 3">
    <name type="scientific">Flavobacterium flevense</name>
    <dbReference type="NCBI Taxonomy" id="983"/>
    <lineage>
        <taxon>Bacteria</taxon>
        <taxon>Pseudomonadati</taxon>
        <taxon>Bacteroidota</taxon>
        <taxon>Flavobacteriia</taxon>
        <taxon>Flavobacteriales</taxon>
        <taxon>Flavobacteriaceae</taxon>
        <taxon>Flavobacterium</taxon>
    </lineage>
</organism>
<evidence type="ECO:0000259" key="1">
    <source>
        <dbReference type="Pfam" id="PF03781"/>
    </source>
</evidence>
<dbReference type="InterPro" id="IPR016187">
    <property type="entry name" value="CTDL_fold"/>
</dbReference>
<dbReference type="InterPro" id="IPR042095">
    <property type="entry name" value="SUMF_sf"/>
</dbReference>
<dbReference type="InterPro" id="IPR005532">
    <property type="entry name" value="SUMF_dom"/>
</dbReference>
<dbReference type="SUPFAM" id="SSF56436">
    <property type="entry name" value="C-type lectin-like"/>
    <property type="match status" value="1"/>
</dbReference>
<dbReference type="Proteomes" id="UP000316775">
    <property type="component" value="Unassembled WGS sequence"/>
</dbReference>
<reference evidence="2 3" key="1">
    <citation type="submission" date="2019-06" db="EMBL/GenBank/DDBJ databases">
        <title>Whole genome shotgun sequence of Flavobacterium flevense NBRC 14960.</title>
        <authorList>
            <person name="Hosoyama A."/>
            <person name="Uohara A."/>
            <person name="Ohji S."/>
            <person name="Ichikawa N."/>
        </authorList>
    </citation>
    <scope>NUCLEOTIDE SEQUENCE [LARGE SCALE GENOMIC DNA]</scope>
    <source>
        <strain evidence="2 3">NBRC 14960</strain>
    </source>
</reference>
<feature type="domain" description="Sulfatase-modifying factor enzyme-like" evidence="1">
    <location>
        <begin position="68"/>
        <end position="379"/>
    </location>
</feature>
<proteinExistence type="predicted"/>
<dbReference type="InterPro" id="IPR051043">
    <property type="entry name" value="Sulfatase_Mod_Factor_Kinase"/>
</dbReference>
<keyword evidence="3" id="KW-1185">Reference proteome</keyword>
<gene>
    <name evidence="2" type="ORF">FFL01_33890</name>
</gene>
<dbReference type="Gene3D" id="3.90.1580.10">
    <property type="entry name" value="paralog of FGE (formylglycine-generating enzyme)"/>
    <property type="match status" value="1"/>
</dbReference>
<dbReference type="GO" id="GO:0120147">
    <property type="term" value="F:formylglycine-generating oxidase activity"/>
    <property type="evidence" value="ECO:0007669"/>
    <property type="project" value="TreeGrafter"/>
</dbReference>
<dbReference type="EMBL" id="BJNP01000100">
    <property type="protein sequence ID" value="GEC73850.1"/>
    <property type="molecule type" value="Genomic_DNA"/>
</dbReference>
<sequence length="379" mass="42650">MNFKETKLFRIMIIMIILLLGFLYLLTSYTFSEGEIKRIDTNEVENEILEPKFELTIENKNNKPLQELEGMVWVPGGEFSMGSNFDDESLCSIKGVTNDARPIHRVYVDGFWMDKTEVTNKEFAAFVKATGYVTVAEKKPMAEEFPGVPLSKLIAGSAVFTPTKSKVDLTNYLAWWQYVGGADWRHPSGPGSNIEGKENYPVVQVAFEDAAAYAKWAGKRLPTEAEWEFAARGGKTGRSYIWGNVLKPEGKFQANIYQGQFPVDKGDTGEDGFVGIAPVGQYQPNDYGLYDMAGNVWEWINDWYAEDYYQVLLDKKEVSRNPQGPESSNYSAEPNALTKVHRGGSFLCTDEYCTRYLVGSRGHGEIKSSADHIGFRCVR</sequence>
<evidence type="ECO:0000313" key="3">
    <source>
        <dbReference type="Proteomes" id="UP000316775"/>
    </source>
</evidence>
<accession>A0A4Y4B3Q1</accession>
<name>A0A4Y4B3Q1_9FLAO</name>
<dbReference type="AlphaFoldDB" id="A0A4Y4B3Q1"/>
<comment type="caution">
    <text evidence="2">The sequence shown here is derived from an EMBL/GenBank/DDBJ whole genome shotgun (WGS) entry which is preliminary data.</text>
</comment>
<dbReference type="PANTHER" id="PTHR23150:SF19">
    <property type="entry name" value="FORMYLGLYCINE-GENERATING ENZYME"/>
    <property type="match status" value="1"/>
</dbReference>
<dbReference type="PANTHER" id="PTHR23150">
    <property type="entry name" value="SULFATASE MODIFYING FACTOR 1, 2"/>
    <property type="match status" value="1"/>
</dbReference>
<dbReference type="Pfam" id="PF03781">
    <property type="entry name" value="FGE-sulfatase"/>
    <property type="match status" value="1"/>
</dbReference>
<dbReference type="RefSeq" id="WP_255312600.1">
    <property type="nucleotide sequence ID" value="NZ_BJNP01000100.1"/>
</dbReference>
<protein>
    <recommendedName>
        <fullName evidence="1">Sulfatase-modifying factor enzyme-like domain-containing protein</fullName>
    </recommendedName>
</protein>